<sequence>MKLLNENFRMKDLCIAIKLLFLSATFSSLGQNLPSLVSDKNINATFAVLAYDENAREWGVAVATNNIYVGNSTVYIEPGLGAFSVIAETEPRYALEGFRMLREGKSIEEAILEVKNKDEEANYRQVAGIDANGNVFAFTGKSLKYWNGMAGELVGSQYVVLGNQLADSVLDNMATTFETARGTLAQRLLKSLLSGQKAGGQLSGKQSAALVVKGLDNEWFNQIDLRVDNSKKPFEELKTLVDYHYGRIRLNQANYAWRAGNPKRAKQKLEEAESMLQGWTGMYPRIARVHMLMGNEYSAVQWIKRGLKENRDFTVYLPSFYLLKGHSELKSLIDPETFSIKDWESALGMLSNLGRETELITLAKELIAKQKESSYLYFLLGRSYYYEKEESNAIKYLEIALKMDAENIEARNLLDKIQSE</sequence>
<dbReference type="EMBL" id="WXYO01000003">
    <property type="protein sequence ID" value="NAS11954.1"/>
    <property type="molecule type" value="Genomic_DNA"/>
</dbReference>
<dbReference type="InterPro" id="IPR010430">
    <property type="entry name" value="DUF1028"/>
</dbReference>
<dbReference type="Gene3D" id="3.60.20.10">
    <property type="entry name" value="Glutamine Phosphoribosylpyrophosphate, subunit 1, domain 1"/>
    <property type="match status" value="1"/>
</dbReference>
<dbReference type="SUPFAM" id="SSF56235">
    <property type="entry name" value="N-terminal nucleophile aminohydrolases (Ntn hydrolases)"/>
    <property type="match status" value="1"/>
</dbReference>
<gene>
    <name evidence="2" type="ORF">GTQ38_08080</name>
</gene>
<dbReference type="AlphaFoldDB" id="A0A6L9EB96"/>
<dbReference type="PANTHER" id="PTHR39328:SF1">
    <property type="entry name" value="BLL2871 PROTEIN"/>
    <property type="match status" value="1"/>
</dbReference>
<organism evidence="2 3">
    <name type="scientific">Poritiphilus flavus</name>
    <dbReference type="NCBI Taxonomy" id="2697053"/>
    <lineage>
        <taxon>Bacteria</taxon>
        <taxon>Pseudomonadati</taxon>
        <taxon>Bacteroidota</taxon>
        <taxon>Flavobacteriia</taxon>
        <taxon>Flavobacteriales</taxon>
        <taxon>Flavobacteriaceae</taxon>
        <taxon>Poritiphilus</taxon>
    </lineage>
</organism>
<keyword evidence="1" id="KW-0802">TPR repeat</keyword>
<protein>
    <submittedName>
        <fullName evidence="2">DUF1028 domain-containing protein</fullName>
    </submittedName>
</protein>
<dbReference type="Pfam" id="PF06267">
    <property type="entry name" value="DUF1028"/>
    <property type="match status" value="1"/>
</dbReference>
<evidence type="ECO:0000313" key="3">
    <source>
        <dbReference type="Proteomes" id="UP000475249"/>
    </source>
</evidence>
<keyword evidence="3" id="KW-1185">Reference proteome</keyword>
<dbReference type="PANTHER" id="PTHR39328">
    <property type="entry name" value="BLL2871 PROTEIN"/>
    <property type="match status" value="1"/>
</dbReference>
<dbReference type="PROSITE" id="PS50005">
    <property type="entry name" value="TPR"/>
    <property type="match status" value="1"/>
</dbReference>
<evidence type="ECO:0000256" key="1">
    <source>
        <dbReference type="PROSITE-ProRule" id="PRU00339"/>
    </source>
</evidence>
<proteinExistence type="predicted"/>
<accession>A0A6L9EB96</accession>
<dbReference type="RefSeq" id="WP_161434988.1">
    <property type="nucleotide sequence ID" value="NZ_WXYO01000003.1"/>
</dbReference>
<dbReference type="SMART" id="SM00028">
    <property type="entry name" value="TPR"/>
    <property type="match status" value="3"/>
</dbReference>
<evidence type="ECO:0000313" key="2">
    <source>
        <dbReference type="EMBL" id="NAS11954.1"/>
    </source>
</evidence>
<dbReference type="Gene3D" id="1.25.40.10">
    <property type="entry name" value="Tetratricopeptide repeat domain"/>
    <property type="match status" value="1"/>
</dbReference>
<reference evidence="2 3" key="1">
    <citation type="submission" date="2020-01" db="EMBL/GenBank/DDBJ databases">
        <title>Bacteria diversity of Porities sp.</title>
        <authorList>
            <person name="Wang G."/>
        </authorList>
    </citation>
    <scope>NUCLEOTIDE SEQUENCE [LARGE SCALE GENOMIC DNA]</scope>
    <source>
        <strain evidence="2 3">R33</strain>
    </source>
</reference>
<feature type="repeat" description="TPR" evidence="1">
    <location>
        <begin position="374"/>
        <end position="407"/>
    </location>
</feature>
<dbReference type="Proteomes" id="UP000475249">
    <property type="component" value="Unassembled WGS sequence"/>
</dbReference>
<dbReference type="SUPFAM" id="SSF48452">
    <property type="entry name" value="TPR-like"/>
    <property type="match status" value="1"/>
</dbReference>
<dbReference type="InterPro" id="IPR011990">
    <property type="entry name" value="TPR-like_helical_dom_sf"/>
</dbReference>
<dbReference type="InterPro" id="IPR029055">
    <property type="entry name" value="Ntn_hydrolases_N"/>
</dbReference>
<dbReference type="InterPro" id="IPR019734">
    <property type="entry name" value="TPR_rpt"/>
</dbReference>
<comment type="caution">
    <text evidence="2">The sequence shown here is derived from an EMBL/GenBank/DDBJ whole genome shotgun (WGS) entry which is preliminary data.</text>
</comment>
<name>A0A6L9EB96_9FLAO</name>